<evidence type="ECO:0000313" key="6">
    <source>
        <dbReference type="EMBL" id="TPV32253.1"/>
    </source>
</evidence>
<dbReference type="EMBL" id="VHIQ01000006">
    <property type="protein sequence ID" value="TPV32253.1"/>
    <property type="molecule type" value="Genomic_DNA"/>
</dbReference>
<dbReference type="PANTHER" id="PTHR24273:SF32">
    <property type="entry name" value="HYALIN"/>
    <property type="match status" value="1"/>
</dbReference>
<dbReference type="PROSITE" id="PS51841">
    <property type="entry name" value="LTD"/>
    <property type="match status" value="3"/>
</dbReference>
<feature type="chain" id="PRO_5021275347" evidence="3">
    <location>
        <begin position="25"/>
        <end position="3586"/>
    </location>
</feature>
<feature type="domain" description="HYR" evidence="4">
    <location>
        <begin position="3084"/>
        <end position="3165"/>
    </location>
</feature>
<dbReference type="InterPro" id="IPR013783">
    <property type="entry name" value="Ig-like_fold"/>
</dbReference>
<dbReference type="NCBIfam" id="TIGR04183">
    <property type="entry name" value="Por_Secre_tail"/>
    <property type="match status" value="1"/>
</dbReference>
<dbReference type="InterPro" id="IPR003410">
    <property type="entry name" value="HYR_dom"/>
</dbReference>
<dbReference type="Gene3D" id="2.60.40.10">
    <property type="entry name" value="Immunoglobulins"/>
    <property type="match status" value="6"/>
</dbReference>
<keyword evidence="2" id="KW-0677">Repeat</keyword>
<feature type="domain" description="LTD" evidence="5">
    <location>
        <begin position="2706"/>
        <end position="2880"/>
    </location>
</feature>
<proteinExistence type="predicted"/>
<dbReference type="OrthoDB" id="9805017at2"/>
<feature type="domain" description="LTD" evidence="5">
    <location>
        <begin position="1588"/>
        <end position="1782"/>
    </location>
</feature>
<dbReference type="InterPro" id="IPR036415">
    <property type="entry name" value="Lamin_tail_dom_sf"/>
</dbReference>
<dbReference type="PANTHER" id="PTHR24273">
    <property type="entry name" value="FI04643P-RELATED"/>
    <property type="match status" value="1"/>
</dbReference>
<accession>A0A506PEH6</accession>
<sequence length="3586" mass="373270">MKKLLLFSAFALLLNIGFSSTANISTTTLFPTSNNSFTNSINKLTVKGIKLFAFQLSALKKLTSGESKQTATVNFNSNNKNESNSAPLARTTQKEAETFSFLADNSGDYRSKGTGPSVWNSAASWEVFDGVSWVNATTYPGQNAGNNTVTIQPGNTITIPSTFTTNQMGDLNIEGTLVLGGGNNGQQYNITLNTNTINISGILNFSGNRAQLSLPNPNAVIIISGNITGNCNNNNKIFIGISEYAACSGGGSGVRSFGDVVAAGGTINAQITQPIENPIQLCGLTPISFTGTYIGTETNVSYQWIINGNIFTSGSLESSSASSSITYTPPATGSYLVEFSVTSGNFTNIETRTLNATSLIDFANLQFPASAEICLGGDVTAFGQIFEDGLTNATNGQAPGIDVEFGYNTANTNPNTWANWDTATFNVEVGNNDEYQYTFTPNATGTFYYTFRYSINNCEWQYGGTNNGFWNGTGNNSGVLTVLENHELSLTSGDTNQTICPNTNISNIIYTIGGGATGSNVSGLPNGVSGSLSGNTFTISGTPTQSGTFNYTVATTGNDCASQELTGTIEVQQLIDFANLQFPSEAEICLGGGLTAFGQVFEAGLTEAPGQGAGIVAQFGFSTENTNPATWTTWDNATFNVQAGNNDEYQYIFTPNAIGTFYYTFRYSLEGCEWQYGGTGGFWNGTGNNSGVLTVLENHELSLASGDTNQTLCPNTDISNIVYTIGGGATGSNVSGLPNGVSGSLSGNTFTISGTPSQSGTFNYTVTTTGNNCETQQLLGTIEVQQLIDFANLQFPSEAEICLGGSLTAFGQVFEAGLTEAPGQGAGIVAQFGFSTDNTNPSTWTTWDNATFNVQVGNNDEYQYTFTPSATGTFYYTFRYSLNGCEWQYGGTNNGFWNGTGNNSGVLSVLENHELSLTSGDTNQTLCPNTDISNIVYTIGGGANGTNVSGLPNGVSGSLSGNIFTISGTPTQSGTFNYAVTTTGNNCTSQQLSGTIVVQPLFTFANLQFPSEAEICLGGSLTAFGQVFEFNVTEAAGPGAGVVAQFGYNTENTNPSTWTTWDNAPFNVQVGNNDEYQYTFTPNAAGTYYYTFRYSLNGCEWQYGGTGGFWNGTGNNSGVLTVNEAPAITNSYENISVNSDNGVCGATVNYPDAVVTGVPAPSVNYSTPSGSVFPIGTTTVTIEVSNLCGTVSTSFDVTVTDNEIPVINNTPNNISVNTDAGSCDAVVTWTAPTVSDNCPGATLSSNFNPGDTFPLGTTTVTYNAQDTNSNNAVETSFTVTVTDNEIPVINNTPANISVNTDAGSCDAVVTWTAPTVSDNCPGATLSSNFNSGDTFPLGTTNVTYNAEDVNGNNAVETSFTVTVTDNEIPVINNTPANISVNTDAGSCDAVVTWTAPTVSDNCPGATLSTNFNSGDTFPLGTTTVTYNAEDVNGNNAVETSFTVTVTDNEIPVITSNGNQTVNSDAGECSALVEVSASATDNCLVVDAVEGVRNDGLALNAPYPVGETTITWNVQDVNGNNALEVTQIITVVDNEAPTAVCQDITVELDENGQASITADQIDNGSTDNCEIASISIDKDTFDCEDLLGEATTKVVISQVYGGGGNSSATLTNDFIELFNSGNTPVDLNGWSVQYASSAGSSWAVTALTGTIQPGQYYLIQQAAGSGGTVALPTPDAVGTIAMAAANGKVLLANTTTAQSGTCPTGSQIIDFVGFGNANCFEGSAATPTLNNTTAAIRNNSCTDTDNNAADFSIATPNPRNSATTPEPCFSSGAAVSVTLTVTDIHGNTSTCVANVTVVDNIAPVITTNGDQAVDSDAGECGALVEISATATDNCNVGDPIGVRSDELALSDPYPVGTTTITWNVQDVNGNAATTVTQTITVADNEAPTAICKDIVIELDENGEATITAEDIDNGSTDNCEIASISIDKNSFDCEDVSTDFEEITKVVISQVYGGGGNAGAPFNQDFIELFNSGKTPVNLNGWSVQYASATGTTWNNRTNLSGIIQPGQYYLIGGASGTNGVALPNPDISGTINLAGANGKVLLANTTTSLSGGCPTGSQIIDFVGYGSANCFEGSGATQTLSNSTAAIRNNSCTDTDNNTVDFSSGTPTPRNSATTPQPCFSSGNGVNVTLTVTDIHGNTSTCVANVTVVDNIAPVIATNGDQSVNSDEGECGAIVEVSATATDNCNVGQPEGTRDDGLALSDSYPVGTTIITWNVQDVNGNAATTVTQTITVADNEAPTAICKDIVIELDENGVATITTEDIDNGSTDNCEIESIVASQTSFDCDDLSTDDAPLSNDLFISEYIEGSGNNKAIEIYNGTGTPINLQAEGYNIKMFFNGNSSAGLTINLTGTIEDGDVFVLAQSSSSAAILASADQTNSSSWYNGDDAVVLYKGNAPIDIIGQIGVDPGTAWTSGSISTADQTLVRNPNITDGNTNNTPGFPSLGTEWTSFPINTASNLGSHTVIGSGGGIPVTLTVTDIHGNSSSCVANVTVIDVIPPVLTAEADQNVNLDANCSITIPDLVDGSSATDNCSFSITQSPLAGTVVASSHNETVEVTVTATDASGNTDVATVTLTAKDVIAPTIDCPADITINCEDPTSSDALGVATGSDNCLDVTITESDVSTQVNDINDRGYYNYTITRTWRATDTAGNFTECDQIITVQDVTPPVVNCSNITITLDENGNASITANDLDNNSVDDCSPVSLSISKTDFTCADIGGDLDELIISEYVDGTGNNDWIEIYNGTGNEVVLGEAVNGVLVSNYSINIYKDGSSTPTTIGLAFSIPDRSVFKISHPAAPGITGVSTNWFSPDLIFDGNDAIALVNNDNNTAIDIIGVIGQDPGPSGWTSGGVSTAGTTLVRNINVQQGNVSNFVASLPTEWTQFAQNDVSNLGDHDIEIVNSANNVILTVTDVSGNVSECEANVLVVDNTPPVALCQNVTIQLDADGNASVTPQAVDNGSTDACGIANLSLSQTVFSCDNVGANEVTLTVTDSNGNTASCTATVFVEDNVDPEVITKDITVQLDANGNASIQPSDINDGSNDACGIDTLSVFPNTFDCSNVGPNTVTLTVTDTNGNTAEADATVTIEDNVDPIAICKDITVQLDENGFASIIGQDVDNGSSDACGIASYSVFPNEFGCDDIGEYTVTLTVTDVNGNSSTCTSVVTVEGIIPEVTISSGELPEFCQGAVLVLTATTTQPDSQIRSFVWSGDGISGATDNSTVNVSGNGTYTVTVTSETNCVTTESFTVSGFDAGELISSYTILAFEDIFLHNSNLVETGAIGVTGTNGTVKLFQASTVVGFGQAANFNLNQGSSIGEQINQPANPTLPDFVTNTLSNNASPSITIANGQSLTLNEAVYNIVTVNQGATVTFNESNVYINELRTSDGANIEFAGCANVFINTKFRLAQNGVINSFGNNVVFFVNDDVQIEKGSDVRARIYSNGGEIFVKGANAKGNNAAEPTYMTGLFIANRVHGSINVIWNADDVCGPCEINAPLTRFPITDNSGNGSLLDFDVVTWPNPSNAIFNVRLKTVDLVNDAKIEVYDTSNKLVHTGTFRANEVYTFGDNLEGGVYIVQITQDKFSKTTRFVKY</sequence>
<protein>
    <submittedName>
        <fullName evidence="6">HYR domain-containing protein</fullName>
    </submittedName>
</protein>
<feature type="domain" description="LTD" evidence="5">
    <location>
        <begin position="1935"/>
        <end position="2067"/>
    </location>
</feature>
<gene>
    <name evidence="6" type="ORF">FJ651_11855</name>
</gene>
<feature type="domain" description="HYR" evidence="4">
    <location>
        <begin position="1200"/>
        <end position="1283"/>
    </location>
</feature>
<keyword evidence="1 3" id="KW-0732">Signal</keyword>
<evidence type="ECO:0000256" key="3">
    <source>
        <dbReference type="SAM" id="SignalP"/>
    </source>
</evidence>
<dbReference type="RefSeq" id="WP_140990750.1">
    <property type="nucleotide sequence ID" value="NZ_VHIQ01000006.1"/>
</dbReference>
<dbReference type="Pfam" id="PF18962">
    <property type="entry name" value="Por_Secre_tail"/>
    <property type="match status" value="1"/>
</dbReference>
<keyword evidence="7" id="KW-1185">Reference proteome</keyword>
<evidence type="ECO:0000313" key="7">
    <source>
        <dbReference type="Proteomes" id="UP000317332"/>
    </source>
</evidence>
<comment type="caution">
    <text evidence="6">The sequence shown here is derived from an EMBL/GenBank/DDBJ whole genome shotgun (WGS) entry which is preliminary data.</text>
</comment>
<organism evidence="6 7">
    <name type="scientific">Paucihalobacter ruber</name>
    <dbReference type="NCBI Taxonomy" id="2567861"/>
    <lineage>
        <taxon>Bacteria</taxon>
        <taxon>Pseudomonadati</taxon>
        <taxon>Bacteroidota</taxon>
        <taxon>Flavobacteriia</taxon>
        <taxon>Flavobacteriales</taxon>
        <taxon>Flavobacteriaceae</taxon>
        <taxon>Paucihalobacter</taxon>
    </lineage>
</organism>
<name>A0A506PEH6_9FLAO</name>
<reference evidence="6 7" key="1">
    <citation type="submission" date="2019-06" db="EMBL/GenBank/DDBJ databases">
        <title>Flavobacteriaceae Paucihalobacterium erythroidium CWB-1, complete genome.</title>
        <authorList>
            <person name="Wu S."/>
        </authorList>
    </citation>
    <scope>NUCLEOTIDE SEQUENCE [LARGE SCALE GENOMIC DNA]</scope>
    <source>
        <strain evidence="6 7">CWB-1</strain>
    </source>
</reference>
<evidence type="ECO:0000259" key="4">
    <source>
        <dbReference type="PROSITE" id="PS50825"/>
    </source>
</evidence>
<feature type="signal peptide" evidence="3">
    <location>
        <begin position="1"/>
        <end position="24"/>
    </location>
</feature>
<dbReference type="PROSITE" id="PS50825">
    <property type="entry name" value="HYR"/>
    <property type="match status" value="5"/>
</dbReference>
<dbReference type="InterPro" id="IPR001322">
    <property type="entry name" value="Lamin_tail_dom"/>
</dbReference>
<feature type="domain" description="HYR" evidence="4">
    <location>
        <begin position="1364"/>
        <end position="1447"/>
    </location>
</feature>
<dbReference type="SUPFAM" id="SSF74853">
    <property type="entry name" value="Lamin A/C globular tail domain"/>
    <property type="match status" value="2"/>
</dbReference>
<feature type="domain" description="HYR" evidence="4">
    <location>
        <begin position="1284"/>
        <end position="1363"/>
    </location>
</feature>
<evidence type="ECO:0000259" key="5">
    <source>
        <dbReference type="PROSITE" id="PS51841"/>
    </source>
</evidence>
<dbReference type="Pfam" id="PF02494">
    <property type="entry name" value="HYR"/>
    <property type="match status" value="3"/>
</dbReference>
<evidence type="ECO:0000256" key="2">
    <source>
        <dbReference type="ARBA" id="ARBA00022737"/>
    </source>
</evidence>
<dbReference type="Pfam" id="PF00932">
    <property type="entry name" value="LTD"/>
    <property type="match status" value="3"/>
</dbReference>
<feature type="domain" description="HYR" evidence="4">
    <location>
        <begin position="2924"/>
        <end position="3005"/>
    </location>
</feature>
<evidence type="ECO:0000256" key="1">
    <source>
        <dbReference type="ARBA" id="ARBA00022729"/>
    </source>
</evidence>
<dbReference type="Proteomes" id="UP000317332">
    <property type="component" value="Unassembled WGS sequence"/>
</dbReference>
<dbReference type="InterPro" id="IPR026444">
    <property type="entry name" value="Secre_tail"/>
</dbReference>